<sequence>MTEAEFLIVRIIPTKPVGAEAFRKALEKINITAWDKRVSDAEHDRPLGNATGLAGRPEDQPVIPPYPAPPPRIPGVGFTSPDKIKYAIIQHYTVRQVKHSLRSVATAVIVIDRSKLEGPDKEYPEPTSYDVRLELTQDLPQNTIASRQTTVDYNVRIKKAHLSDSQVFYMAMGTDIYLSVDVPISPLLEGTSVLGLSREGVPPAFDSLRKSINSVINKDSSAGAESLEGMTNFLSTAQAKRIASELTTNRLLDPPPQAPYPTSTGDDTWSVPEKPPDVIFEDMFTDTGGSIPREIEQARLKFEGERASYYGLRSSDSIQLSNYVYSAIAAVYAEYYTSKAGYAVVQVPVQDQARHSTAIAMPSMFLMGDNGGGIVPAFTVPAAYFYALMTTYAISQDCDTRLKLLLTTPRDTLTVSLNLAIDAGVLGSRDRSDNLIHYKSTLNSSNNVNINELQALRRIIALQASVRAPTPGQVVVSKNETVKRVITNWLQFSGQEDMMASEVWFKNDLDYLIMLFEIIAPGEEALISKMLEDLRKAPPPGVDLGDVVKNVSDLLSVTEQQWLQFFERHSELMPDEYLLGDLKQRVHAFVQHITKVIFVFPPPSASEGNATQPPTPHLGGSLTHDVLVHFFNSYQNFAFDADMDASKVEEMKVAALLAFDNDAVVSSFVVDAAVELWFLYRVTNLTGTDKRYRFAHRVDSDLFLAVMVQTQPISGGEAPEESAVTQAGPISNELRFSYMEALHARGFVRAERIQSVARAAFIRAMSGTVAYTRAGEIHDEALKLPRDDSPYNPEPGNSFQPINGGGLTDCEPPCHLSPFGPVQYLSHLLKFSFSEDTIASLLSTRRSDSRQLMATETNLGVPVPLVDIVNENLEYIVAGRGQGGPVHNTIDNYHNDLDIPNGPEFRMSQEISIEDSLRALPQHSTSKMPLEQPEAYAKLKSSAAGSELPYERGADVSSTYLEALASSRYEILRTFSRDITEFAQDASKEPSEFQKQLRRLPVRYPVALSFLGITPAEETLIFSGKMATSTAMELLGIGKKDETYPSKPFMVSEFILQAGITYCDFLALHQSNFIKFGPRKPALEFPKCLPCCDEKLSMQFDGEEPQNVQLLRLAIFVRLWRRVSHHHTVSMVVLGDICKILGLFGDQNVNPEFLRQLASLLMIQAHWSLPWTSNETAPDSQAPPYQRTRLLAIWSGQAPTTSEFKWALSAIINGIKYGAKATYSCPDRSAEWERLLVENFETIALLSGFDKDHKWSANPTSTIRFMEILSKIYASEFTIGEIVFIFTTYPHLRSDDPFPSTEEDESLDDPFNVPEDVRKQGLWALRRRLLDVEVCDAEIEQWSWPKIEAMLYEMGYAPHGEVYSLVYLAEHFFPEILAEQGIDVPEENRRFTATLNGTSTPSIWGPLNACTPFFYSRPSESEYSSLWAKLPLSDDEVLEALRKTRQLSNSEAAAVQKVYLKPRTALAPFALLFSNFNEAARTMTEEKCVYRRFKFFQREISIFYKRCKAIAHHIHDAVRSAARDDSAECCSPGFHDHHDCDGLKVAWKVLLNLIADENRPFTSWESDNDEGGAPQDFTWHPHFSGGAFAALLGICGTGIEGIYLNSRKTNQWRETRGPLIGWGTANNFWNAPLPTLVPGLTLMPSETQDDFVAFKNGFAYDQSSGDLLSGAESFTALWSGTLLIEDSGCYEFALSCPLHANSPDGRSCNCICSKFKQWAFKLQRGQKIWTLLEHGNADVQGDDAPASRSRLVSLRRGAYQATLVFQQPEPNFDDEDDLKKLKTGFVLQYNGPDTDNCLKVIPLHSLYVSEKDGPLWGGEERAAAIMDPLALRYVPTIRDMRRTYQRAFKSVLFAYRFCLSARIMPCEQESELGFLLKHPEEFRGTSYYWTDDLSSVKVHRVNFDFNFLPVVDAYNPPEKTVDPRVDPSSKRIVALFDWWERLFDYVKLREKVRKINEPEVWLLFYHADDGSASQPVNHLMRFLGISITDAPLALEYFATEADGGLFRITDSQNLGKLSDERWTERVWQAGRWLHRVQKHFYAPPSEWTFCRPALWATHPDADTPTLDGTSGNLNLLRFVQRSCMGQNEAVPRLSEIIRLNDGLRLRARQSMLQLLLGEGITMEDLSDRLLIDVEAGLDESSSRVIESIHAIQRFVQRLLMGLESSTQATPAEEEKWNCALATFEKWKLLQKKIWYYENWIQWDESTQFRQSESFKSMTRSLTGNVSTVAKTSRNMSWTGVGGLPTQPGMKSLAGAQYLSLRTQTQALDEGVALIGAPGRSGQPSWIASVTPLVAKDPPTNSQGVEERRLADGSLDAKDDEKSLASHVSDAPEIAEAEETVALPAATSLESIPLWIQAVLDLGVRFIRVAASGLPISYPYEDLSATSSLFCCDCGKEHPPVIDEYYFWLQDARRYDPAQVPAPQDADAHNNIPGFSSEPRQGAQVDPRTIQSDPTSDWDSPTPQMLWWQSTPIVHLHWTRVHMGLLRDHRRSTEGIPLSNDSELSSLFLNLRGRHSDSLFFDVKSGDSVTGFRYDIATDTAIPIPEPVASSPSPDLPLALELRERLSAFPYFLYFSGGAPLVPVATYSISLAISRSLRDDCQYSSSTKWLRSCYDPLNRDNTWMQCRELSLRGRSSEHDFDQSLWQSGNSTDLFSRTDVVEAAPENTESESHTVEDSAAPERFPQDRNCCDTAPVARGKARGRAATLEYIETLSIWAENLLAQNSLESEQSALTILSIANKILGEKPRVVDASDLSQGQMTVAAFQANPPALNPRLMYLYEKIGDRLNLIRQNLNLRRLQAGNIFKDRSLAAPMRRVSPISSSEICGPSKPILCESLCSFSCGQNYRFTAILPRAAQWVGMVKATGAALLGAFERGDSEALTSLKATQDRQITELGREVSQNQYRAADWDVQALDKQMQSALTKLEYYQKLIREGLNFNETGFIFGTTASMASRTSANVSESIGQGMASTPDMWVGIAGTMGTPLQFQQMPMGVKLGTGFAAAARILNTVADVSSSSAGLHSTLGGWDRREQEWQHQADLTVYEIQQIKRQRLAARRRLEISLRELNNTERRIQHSAETHNFLASKFTKYELWLYLQQENASLYRQMYNIATDVCREAEQAARYELGDYCLDFIPSSVTAWNNLHEGLLAGEKLELSLSSLERAYMNKNCREYELAKHISLRLHFPAAFVLLKSVGYCEIDIPEHLFDLDYPGQFMRRVKTVSLTIPCVAGPYTGVHCRLQQVRSSIRVRPAHSVCSTCCCDKPKKENDGQLSCKHDPEVITRFAGTEAIATSSGQNDSGLFEVSFSDARYLPFEYSGAISRWRIELPPEDNQFDLDSLSDVVMHMNYTAREGGPEFRKECQVLAKKRSKEHRVRFLDIKHELPEVWSAMRRKPECPACEHTLTRPGCCDHCSSQKSEKVNWKCTCDEGGYHSDGHSPRGSGLRHGSVVGHRSRKMRHQLRRFQLQLSRQMFPFISGCTNLTVNAIQIFLDLGECSSNSGEQIGVVEMLFIYPNGGKCPETERIVFVETAGGIWKGTLCLAKPVSVAGEGCREQSSWTSGKTSIGTFDMECDIKNVRKAWILCIYDTKQV</sequence>
<accession>A0ACC1QZY1</accession>
<gene>
    <name evidence="1" type="ORF">NLG97_g3228</name>
</gene>
<organism evidence="1 2">
    <name type="scientific">Lecanicillium saksenae</name>
    <dbReference type="NCBI Taxonomy" id="468837"/>
    <lineage>
        <taxon>Eukaryota</taxon>
        <taxon>Fungi</taxon>
        <taxon>Dikarya</taxon>
        <taxon>Ascomycota</taxon>
        <taxon>Pezizomycotina</taxon>
        <taxon>Sordariomycetes</taxon>
        <taxon>Hypocreomycetidae</taxon>
        <taxon>Hypocreales</taxon>
        <taxon>Cordycipitaceae</taxon>
        <taxon>Lecanicillium</taxon>
    </lineage>
</organism>
<evidence type="ECO:0000313" key="2">
    <source>
        <dbReference type="Proteomes" id="UP001148737"/>
    </source>
</evidence>
<dbReference type="Proteomes" id="UP001148737">
    <property type="component" value="Unassembled WGS sequence"/>
</dbReference>
<reference evidence="1" key="1">
    <citation type="submission" date="2022-07" db="EMBL/GenBank/DDBJ databases">
        <title>Genome Sequence of Lecanicillium saksenae.</title>
        <authorList>
            <person name="Buettner E."/>
        </authorList>
    </citation>
    <scope>NUCLEOTIDE SEQUENCE</scope>
    <source>
        <strain evidence="1">VT-O1</strain>
    </source>
</reference>
<proteinExistence type="predicted"/>
<keyword evidence="2" id="KW-1185">Reference proteome</keyword>
<protein>
    <submittedName>
        <fullName evidence="1">Uncharacterized protein</fullName>
    </submittedName>
</protein>
<evidence type="ECO:0000313" key="1">
    <source>
        <dbReference type="EMBL" id="KAJ3495672.1"/>
    </source>
</evidence>
<name>A0ACC1QZY1_9HYPO</name>
<dbReference type="EMBL" id="JANAKD010000257">
    <property type="protein sequence ID" value="KAJ3495672.1"/>
    <property type="molecule type" value="Genomic_DNA"/>
</dbReference>
<comment type="caution">
    <text evidence="1">The sequence shown here is derived from an EMBL/GenBank/DDBJ whole genome shotgun (WGS) entry which is preliminary data.</text>
</comment>